<proteinExistence type="predicted"/>
<accession>A0A8C4K480</accession>
<organism evidence="2 3">
    <name type="scientific">Dromaius novaehollandiae</name>
    <name type="common">Emu</name>
    <dbReference type="NCBI Taxonomy" id="8790"/>
    <lineage>
        <taxon>Eukaryota</taxon>
        <taxon>Metazoa</taxon>
        <taxon>Chordata</taxon>
        <taxon>Craniata</taxon>
        <taxon>Vertebrata</taxon>
        <taxon>Euteleostomi</taxon>
        <taxon>Archelosauria</taxon>
        <taxon>Archosauria</taxon>
        <taxon>Dinosauria</taxon>
        <taxon>Saurischia</taxon>
        <taxon>Theropoda</taxon>
        <taxon>Coelurosauria</taxon>
        <taxon>Aves</taxon>
        <taxon>Palaeognathae</taxon>
        <taxon>Casuariiformes</taxon>
        <taxon>Dromaiidae</taxon>
        <taxon>Dromaius</taxon>
    </lineage>
</organism>
<reference evidence="2" key="1">
    <citation type="submission" date="2025-08" db="UniProtKB">
        <authorList>
            <consortium name="Ensembl"/>
        </authorList>
    </citation>
    <scope>IDENTIFICATION</scope>
</reference>
<dbReference type="Ensembl" id="ENSDNVT00000022806.1">
    <property type="protein sequence ID" value="ENSDNVP00000018932.1"/>
    <property type="gene ID" value="ENSDNVG00000013225.1"/>
</dbReference>
<name>A0A8C4K480_DRONO</name>
<reference evidence="2" key="2">
    <citation type="submission" date="2025-09" db="UniProtKB">
        <authorList>
            <consortium name="Ensembl"/>
        </authorList>
    </citation>
    <scope>IDENTIFICATION</scope>
</reference>
<evidence type="ECO:0000313" key="3">
    <source>
        <dbReference type="Proteomes" id="UP000694423"/>
    </source>
</evidence>
<dbReference type="AlphaFoldDB" id="A0A8C4K480"/>
<evidence type="ECO:0000256" key="1">
    <source>
        <dbReference type="SAM" id="MobiDB-lite"/>
    </source>
</evidence>
<feature type="region of interest" description="Disordered" evidence="1">
    <location>
        <begin position="64"/>
        <end position="124"/>
    </location>
</feature>
<dbReference type="Proteomes" id="UP000694423">
    <property type="component" value="Unplaced"/>
</dbReference>
<keyword evidence="3" id="KW-1185">Reference proteome</keyword>
<sequence length="179" mass="18641">CLDVLQSAGLAVRSGTPVLVLLLPRISRSLSTKAFLHFLPVVLAGHRQLLPEARQQLLRCERGSYRQQNRASDGSGEEPPDVRGAGGGGGPQRADQGADREELPAGAGEHAAKDARQPRAARPVPGAAADWFPTFLFPVTRDCATARPAGVTGVGALRVVPGVAAVVVAVLGSTRSEKD</sequence>
<protein>
    <submittedName>
        <fullName evidence="2">TSC22 domain family member 1</fullName>
    </submittedName>
</protein>
<evidence type="ECO:0000313" key="2">
    <source>
        <dbReference type="Ensembl" id="ENSDNVP00000018932.1"/>
    </source>
</evidence>